<sequence>MKYTKILALVILVCFASTLLNAQEKSIDTLIHKLFSSLKQQDEKAFIALYPNGQQFAYIMRPLIEDAFKSNEMKGALASNEKTSSINIDSLIEVQMNQVTAPQVEAELSKKYSQLYHEFIEKGEKKGVKWQEAELISISLDSTLDKSDTEVKSLLQAGMKTMKGIVDFRSNKVNYRMTFAKFVNVPQAGGWFSGEIKEIVRKAERPRNIEQPSLTLPSNSKTKKKDTHS</sequence>
<dbReference type="EMBL" id="CP042433">
    <property type="protein sequence ID" value="QEC57453.1"/>
    <property type="molecule type" value="Genomic_DNA"/>
</dbReference>
<accession>A0A5B8ULK7</accession>
<evidence type="ECO:0000256" key="2">
    <source>
        <dbReference type="SAM" id="SignalP"/>
    </source>
</evidence>
<feature type="compositionally biased region" description="Polar residues" evidence="1">
    <location>
        <begin position="210"/>
        <end position="220"/>
    </location>
</feature>
<organism evidence="3 4">
    <name type="scientific">Flavisolibacter ginsenosidimutans</name>
    <dbReference type="NCBI Taxonomy" id="661481"/>
    <lineage>
        <taxon>Bacteria</taxon>
        <taxon>Pseudomonadati</taxon>
        <taxon>Bacteroidota</taxon>
        <taxon>Chitinophagia</taxon>
        <taxon>Chitinophagales</taxon>
        <taxon>Chitinophagaceae</taxon>
        <taxon>Flavisolibacter</taxon>
    </lineage>
</organism>
<keyword evidence="4" id="KW-1185">Reference proteome</keyword>
<keyword evidence="2" id="KW-0732">Signal</keyword>
<feature type="chain" id="PRO_5022710811" evidence="2">
    <location>
        <begin position="23"/>
        <end position="229"/>
    </location>
</feature>
<dbReference type="AlphaFoldDB" id="A0A5B8ULK7"/>
<feature type="signal peptide" evidence="2">
    <location>
        <begin position="1"/>
        <end position="22"/>
    </location>
</feature>
<protein>
    <submittedName>
        <fullName evidence="3">Uncharacterized protein</fullName>
    </submittedName>
</protein>
<evidence type="ECO:0000256" key="1">
    <source>
        <dbReference type="SAM" id="MobiDB-lite"/>
    </source>
</evidence>
<feature type="region of interest" description="Disordered" evidence="1">
    <location>
        <begin position="203"/>
        <end position="229"/>
    </location>
</feature>
<evidence type="ECO:0000313" key="4">
    <source>
        <dbReference type="Proteomes" id="UP000321204"/>
    </source>
</evidence>
<gene>
    <name evidence="3" type="ORF">FSB75_16610</name>
</gene>
<proteinExistence type="predicted"/>
<reference evidence="3 4" key="1">
    <citation type="journal article" date="2015" name="Int. J. Syst. Evol. Microbiol.">
        <title>Flavisolibacter ginsenosidimutans sp. nov., with ginsenoside-converting activity isolated from soil used for cultivating ginseng.</title>
        <authorList>
            <person name="Zhao Y."/>
            <person name="Liu Q."/>
            <person name="Kang M.S."/>
            <person name="Jin F."/>
            <person name="Yu H."/>
            <person name="Im W.T."/>
        </authorList>
    </citation>
    <scope>NUCLEOTIDE SEQUENCE [LARGE SCALE GENOMIC DNA]</scope>
    <source>
        <strain evidence="3 4">Gsoil 636</strain>
    </source>
</reference>
<evidence type="ECO:0000313" key="3">
    <source>
        <dbReference type="EMBL" id="QEC57453.1"/>
    </source>
</evidence>
<dbReference type="KEGG" id="fgg:FSB75_16610"/>
<dbReference type="Proteomes" id="UP000321204">
    <property type="component" value="Chromosome"/>
</dbReference>
<name>A0A5B8ULK7_9BACT</name>
<dbReference type="RefSeq" id="WP_146789781.1">
    <property type="nucleotide sequence ID" value="NZ_BAABIO010000003.1"/>
</dbReference>
<dbReference type="OrthoDB" id="673166at2"/>